<keyword evidence="2" id="KW-1185">Reference proteome</keyword>
<name>A0A059F4A8_9MICR</name>
<evidence type="ECO:0000313" key="2">
    <source>
        <dbReference type="Proteomes" id="UP000030655"/>
    </source>
</evidence>
<evidence type="ECO:0000313" key="1">
    <source>
        <dbReference type="EMBL" id="KCZ81839.1"/>
    </source>
</evidence>
<proteinExistence type="predicted"/>
<reference evidence="2" key="1">
    <citation type="submission" date="2013-02" db="EMBL/GenBank/DDBJ databases">
        <authorList>
            <consortium name="The Broad Institute Genome Sequencing Platform"/>
            <person name="Cuomo C."/>
            <person name="Becnel J."/>
            <person name="Sanscrainte N."/>
            <person name="Walker B."/>
            <person name="Young S.K."/>
            <person name="Zeng Q."/>
            <person name="Gargeya S."/>
            <person name="Fitzgerald M."/>
            <person name="Haas B."/>
            <person name="Abouelleil A."/>
            <person name="Alvarado L."/>
            <person name="Arachchi H.M."/>
            <person name="Berlin A.M."/>
            <person name="Chapman S.B."/>
            <person name="Dewar J."/>
            <person name="Goldberg J."/>
            <person name="Griggs A."/>
            <person name="Gujja S."/>
            <person name="Hansen M."/>
            <person name="Howarth C."/>
            <person name="Imamovic A."/>
            <person name="Larimer J."/>
            <person name="McCowan C."/>
            <person name="Murphy C."/>
            <person name="Neiman D."/>
            <person name="Pearson M."/>
            <person name="Priest M."/>
            <person name="Roberts A."/>
            <person name="Saif S."/>
            <person name="Shea T."/>
            <person name="Sisk P."/>
            <person name="Sykes S."/>
            <person name="Wortman J."/>
            <person name="Nusbaum C."/>
            <person name="Birren B."/>
        </authorList>
    </citation>
    <scope>NUCLEOTIDE SEQUENCE [LARGE SCALE GENOMIC DNA]</scope>
    <source>
        <strain evidence="2">PRA339</strain>
    </source>
</reference>
<dbReference type="HOGENOM" id="CLU_044348_2_4_1"/>
<sequence>MGIPVTSISLLLSLSSKTVRRWLREIAKEAEKKYYNTIGLIGGLGIVVEIDESKLGRRKYFHGYKVDDVWVLGMVERPPPNKNSFNYSA</sequence>
<protein>
    <recommendedName>
        <fullName evidence="3">ISXO2-like transposase domain-containing protein</fullName>
    </recommendedName>
</protein>
<dbReference type="AlphaFoldDB" id="A0A059F4A8"/>
<dbReference type="Proteomes" id="UP000030655">
    <property type="component" value="Unassembled WGS sequence"/>
</dbReference>
<gene>
    <name evidence="1" type="ORF">H312_00738</name>
</gene>
<dbReference type="VEuPathDB" id="MicrosporidiaDB:H312_00738"/>
<organism evidence="1 2">
    <name type="scientific">Anncaliia algerae PRA339</name>
    <dbReference type="NCBI Taxonomy" id="1288291"/>
    <lineage>
        <taxon>Eukaryota</taxon>
        <taxon>Fungi</taxon>
        <taxon>Fungi incertae sedis</taxon>
        <taxon>Microsporidia</taxon>
        <taxon>Tubulinosematoidea</taxon>
        <taxon>Tubulinosematidae</taxon>
        <taxon>Anncaliia</taxon>
    </lineage>
</organism>
<accession>A0A059F4A8</accession>
<evidence type="ECO:0008006" key="3">
    <source>
        <dbReference type="Google" id="ProtNLM"/>
    </source>
</evidence>
<dbReference type="EMBL" id="KK365136">
    <property type="protein sequence ID" value="KCZ81839.1"/>
    <property type="molecule type" value="Genomic_DNA"/>
</dbReference>
<dbReference type="STRING" id="1288291.A0A059F4A8"/>
<reference evidence="1 2" key="2">
    <citation type="submission" date="2014-03" db="EMBL/GenBank/DDBJ databases">
        <title>The Genome Sequence of Anncaliia algerae insect isolate PRA339.</title>
        <authorList>
            <consortium name="The Broad Institute Genome Sequencing Platform"/>
            <consortium name="The Broad Institute Genome Sequencing Center for Infectious Disease"/>
            <person name="Cuomo C."/>
            <person name="Becnel J."/>
            <person name="Sanscrainte N."/>
            <person name="Walker B."/>
            <person name="Young S.K."/>
            <person name="Zeng Q."/>
            <person name="Gargeya S."/>
            <person name="Fitzgerald M."/>
            <person name="Haas B."/>
            <person name="Abouelleil A."/>
            <person name="Alvarado L."/>
            <person name="Arachchi H.M."/>
            <person name="Berlin A.M."/>
            <person name="Chapman S.B."/>
            <person name="Dewar J."/>
            <person name="Goldberg J."/>
            <person name="Griggs A."/>
            <person name="Gujja S."/>
            <person name="Hansen M."/>
            <person name="Howarth C."/>
            <person name="Imamovic A."/>
            <person name="Larimer J."/>
            <person name="McCowan C."/>
            <person name="Murphy C."/>
            <person name="Neiman D."/>
            <person name="Pearson M."/>
            <person name="Priest M."/>
            <person name="Roberts A."/>
            <person name="Saif S."/>
            <person name="Shea T."/>
            <person name="Sisk P."/>
            <person name="Sykes S."/>
            <person name="Wortman J."/>
            <person name="Nusbaum C."/>
            <person name="Birren B."/>
        </authorList>
    </citation>
    <scope>NUCLEOTIDE SEQUENCE [LARGE SCALE GENOMIC DNA]</scope>
    <source>
        <strain evidence="1 2">PRA339</strain>
    </source>
</reference>